<organism evidence="1">
    <name type="scientific">Amblyomma cajennense</name>
    <name type="common">Cayenne tick</name>
    <name type="synonym">Acarus cajennensis</name>
    <dbReference type="NCBI Taxonomy" id="34607"/>
    <lineage>
        <taxon>Eukaryota</taxon>
        <taxon>Metazoa</taxon>
        <taxon>Ecdysozoa</taxon>
        <taxon>Arthropoda</taxon>
        <taxon>Chelicerata</taxon>
        <taxon>Arachnida</taxon>
        <taxon>Acari</taxon>
        <taxon>Parasitiformes</taxon>
        <taxon>Ixodida</taxon>
        <taxon>Ixodoidea</taxon>
        <taxon>Ixodidae</taxon>
        <taxon>Amblyomminae</taxon>
        <taxon>Amblyomma</taxon>
    </lineage>
</organism>
<protein>
    <submittedName>
        <fullName evidence="1">Putative secreted protein</fullName>
    </submittedName>
</protein>
<dbReference type="EMBL" id="GBBK01005615">
    <property type="protein sequence ID" value="JAC18867.1"/>
    <property type="molecule type" value="mRNA"/>
</dbReference>
<sequence length="94" mass="10668">MCLSHVSPLAWCFPWRPLLQSVLFSFPHSSCEELHWQGVRGKCSSFPSRCTFFLCYLSPSPPTCCFVCSQDCAWGVRMSSLWVTQQLSIAVLVM</sequence>
<name>A0A023FBJ7_AMBCJ</name>
<proteinExistence type="evidence at transcript level"/>
<evidence type="ECO:0000313" key="1">
    <source>
        <dbReference type="EMBL" id="JAC18867.1"/>
    </source>
</evidence>
<accession>A0A023FBJ7</accession>
<dbReference type="AlphaFoldDB" id="A0A023FBJ7"/>
<reference evidence="1" key="1">
    <citation type="submission" date="2014-03" db="EMBL/GenBank/DDBJ databases">
        <title>The sialotranscriptome of Amblyomma triste, Amblyomma parvum and Amblyomma cajennense ticks, uncovered by 454-based RNA-seq.</title>
        <authorList>
            <person name="Garcia G.R."/>
            <person name="Gardinassi L.G."/>
            <person name="Ribeiro J.M."/>
            <person name="Anatriello E."/>
            <person name="Ferreira B.R."/>
            <person name="Moreira H.N."/>
            <person name="Mafra C."/>
            <person name="Olegario M.M."/>
            <person name="Szabo P.J."/>
            <person name="Miranda-Santos I.K."/>
            <person name="Maruyama S.R."/>
        </authorList>
    </citation>
    <scope>NUCLEOTIDE SEQUENCE</scope>
    <source>
        <strain evidence="1">Uberlandia</strain>
        <tissue evidence="1">Salivary glands</tissue>
    </source>
</reference>